<dbReference type="SUPFAM" id="SSF52402">
    <property type="entry name" value="Adenine nucleotide alpha hydrolases-like"/>
    <property type="match status" value="1"/>
</dbReference>
<dbReference type="Proteomes" id="UP000324159">
    <property type="component" value="Unassembled WGS sequence"/>
</dbReference>
<keyword evidence="1 9" id="KW-0820">tRNA-binding</keyword>
<evidence type="ECO:0000259" key="10">
    <source>
        <dbReference type="Pfam" id="PF20258"/>
    </source>
</evidence>
<evidence type="ECO:0000256" key="8">
    <source>
        <dbReference type="ARBA" id="ARBA00051542"/>
    </source>
</evidence>
<evidence type="ECO:0000313" key="12">
    <source>
        <dbReference type="EMBL" id="TYO99600.1"/>
    </source>
</evidence>
<dbReference type="NCBIfam" id="TIGR00420">
    <property type="entry name" value="trmU"/>
    <property type="match status" value="1"/>
</dbReference>
<dbReference type="CDD" id="cd01998">
    <property type="entry name" value="MnmA_TRMU-like"/>
    <property type="match status" value="1"/>
</dbReference>
<protein>
    <recommendedName>
        <fullName evidence="9">tRNA-specific 2-thiouridylase MnmA</fullName>
        <ecNumber evidence="9">2.8.1.13</ecNumber>
    </recommendedName>
</protein>
<dbReference type="Pfam" id="PF20258">
    <property type="entry name" value="tRNA_Me_trans_C"/>
    <property type="match status" value="1"/>
</dbReference>
<feature type="binding site" evidence="9">
    <location>
        <position position="42"/>
    </location>
    <ligand>
        <name>ATP</name>
        <dbReference type="ChEBI" id="CHEBI:30616"/>
    </ligand>
</feature>
<evidence type="ECO:0000256" key="4">
    <source>
        <dbReference type="ARBA" id="ARBA00022741"/>
    </source>
</evidence>
<dbReference type="FunFam" id="3.40.50.620:FF:000115">
    <property type="entry name" value="tRNA-specific 2-thiouridylase MnmA"/>
    <property type="match status" value="1"/>
</dbReference>
<accession>A0A5D3WQ51</accession>
<feature type="binding site" evidence="9">
    <location>
        <begin position="16"/>
        <end position="23"/>
    </location>
    <ligand>
        <name>ATP</name>
        <dbReference type="ChEBI" id="CHEBI:30616"/>
    </ligand>
</feature>
<feature type="site" description="Interaction with tRNA" evidence="9">
    <location>
        <position position="348"/>
    </location>
</feature>
<keyword evidence="9" id="KW-0963">Cytoplasm</keyword>
<comment type="caution">
    <text evidence="9">Lacks conserved residue(s) required for the propagation of feature annotation.</text>
</comment>
<dbReference type="Gene3D" id="2.40.30.10">
    <property type="entry name" value="Translation factors"/>
    <property type="match status" value="1"/>
</dbReference>
<dbReference type="GO" id="GO:0032259">
    <property type="term" value="P:methylation"/>
    <property type="evidence" value="ECO:0007669"/>
    <property type="project" value="UniProtKB-KW"/>
</dbReference>
<evidence type="ECO:0000313" key="13">
    <source>
        <dbReference type="Proteomes" id="UP000324159"/>
    </source>
</evidence>
<evidence type="ECO:0000259" key="11">
    <source>
        <dbReference type="Pfam" id="PF20259"/>
    </source>
</evidence>
<dbReference type="InterPro" id="IPR023382">
    <property type="entry name" value="MnmA-like_central_sf"/>
</dbReference>
<dbReference type="GO" id="GO:0005524">
    <property type="term" value="F:ATP binding"/>
    <property type="evidence" value="ECO:0007669"/>
    <property type="project" value="UniProtKB-KW"/>
</dbReference>
<evidence type="ECO:0000256" key="2">
    <source>
        <dbReference type="ARBA" id="ARBA00022679"/>
    </source>
</evidence>
<dbReference type="EMBL" id="VNIB01000002">
    <property type="protein sequence ID" value="TYO99600.1"/>
    <property type="molecule type" value="Genomic_DNA"/>
</dbReference>
<gene>
    <name evidence="9" type="primary">mnmA</name>
    <name evidence="12" type="ORF">EDC39_102123</name>
</gene>
<feature type="domain" description="tRNA-specific 2-thiouridylase MnmA-like C-terminal" evidence="10">
    <location>
        <begin position="291"/>
        <end position="364"/>
    </location>
</feature>
<dbReference type="Gene3D" id="2.30.30.280">
    <property type="entry name" value="Adenine nucleotide alpha hydrolases-like domains"/>
    <property type="match status" value="1"/>
</dbReference>
<dbReference type="PANTHER" id="PTHR11933">
    <property type="entry name" value="TRNA 5-METHYLAMINOMETHYL-2-THIOURIDYLATE -METHYLTRANSFERASE"/>
    <property type="match status" value="1"/>
</dbReference>
<keyword evidence="5 9" id="KW-0067">ATP-binding</keyword>
<feature type="active site" description="Cysteine persulfide intermediate" evidence="9">
    <location>
        <position position="210"/>
    </location>
</feature>
<dbReference type="GO" id="GO:0103016">
    <property type="term" value="F:tRNA-uridine 2-sulfurtransferase activity"/>
    <property type="evidence" value="ECO:0007669"/>
    <property type="project" value="UniProtKB-EC"/>
</dbReference>
<feature type="domain" description="tRNA-specific 2-thiouridylase MnmA-like central" evidence="11">
    <location>
        <begin position="227"/>
        <end position="283"/>
    </location>
</feature>
<comment type="subcellular location">
    <subcellularLocation>
        <location evidence="9">Cytoplasm</location>
    </subcellularLocation>
</comment>
<dbReference type="HAMAP" id="MF_00144">
    <property type="entry name" value="tRNA_thiouridyl_MnmA"/>
    <property type="match status" value="1"/>
</dbReference>
<dbReference type="Pfam" id="PF03054">
    <property type="entry name" value="tRNA_Me_trans"/>
    <property type="match status" value="1"/>
</dbReference>
<comment type="similarity">
    <text evidence="9">Belongs to the MnmA/TRMU family.</text>
</comment>
<evidence type="ECO:0000256" key="3">
    <source>
        <dbReference type="ARBA" id="ARBA00022694"/>
    </source>
</evidence>
<dbReference type="NCBIfam" id="NF001138">
    <property type="entry name" value="PRK00143.1"/>
    <property type="match status" value="1"/>
</dbReference>
<dbReference type="FunFam" id="2.30.30.280:FF:000001">
    <property type="entry name" value="tRNA-specific 2-thiouridylase MnmA"/>
    <property type="match status" value="1"/>
</dbReference>
<name>A0A5D3WQ51_9BACT</name>
<keyword evidence="6 9" id="KW-0694">RNA-binding</keyword>
<evidence type="ECO:0000256" key="5">
    <source>
        <dbReference type="ARBA" id="ARBA00022840"/>
    </source>
</evidence>
<feature type="site" description="Interaction with tRNA" evidence="9">
    <location>
        <position position="139"/>
    </location>
</feature>
<dbReference type="GO" id="GO:0002143">
    <property type="term" value="P:tRNA wobble position uridine thiolation"/>
    <property type="evidence" value="ECO:0007669"/>
    <property type="project" value="TreeGrafter"/>
</dbReference>
<dbReference type="PANTHER" id="PTHR11933:SF5">
    <property type="entry name" value="MITOCHONDRIAL TRNA-SPECIFIC 2-THIOURIDYLASE 1"/>
    <property type="match status" value="1"/>
</dbReference>
<comment type="function">
    <text evidence="9">Catalyzes the 2-thiolation of uridine at the wobble position (U34) of tRNA, leading to the formation of s(2)U34.</text>
</comment>
<feature type="active site" description="Nucleophile" evidence="9">
    <location>
        <position position="114"/>
    </location>
</feature>
<dbReference type="GO" id="GO:0005737">
    <property type="term" value="C:cytoplasm"/>
    <property type="evidence" value="ECO:0007669"/>
    <property type="project" value="UniProtKB-SubCell"/>
</dbReference>
<keyword evidence="2 9" id="KW-0808">Transferase</keyword>
<dbReference type="InterPro" id="IPR046885">
    <property type="entry name" value="MnmA-like_C"/>
</dbReference>
<comment type="caution">
    <text evidence="12">The sequence shown here is derived from an EMBL/GenBank/DDBJ whole genome shotgun (WGS) entry which is preliminary data.</text>
</comment>
<dbReference type="Gene3D" id="3.40.50.620">
    <property type="entry name" value="HUPs"/>
    <property type="match status" value="1"/>
</dbReference>
<dbReference type="GO" id="GO:0000049">
    <property type="term" value="F:tRNA binding"/>
    <property type="evidence" value="ECO:0007669"/>
    <property type="project" value="UniProtKB-KW"/>
</dbReference>
<organism evidence="12 13">
    <name type="scientific">Geothermobacter ehrlichii</name>
    <dbReference type="NCBI Taxonomy" id="213224"/>
    <lineage>
        <taxon>Bacteria</taxon>
        <taxon>Pseudomonadati</taxon>
        <taxon>Thermodesulfobacteriota</taxon>
        <taxon>Desulfuromonadia</taxon>
        <taxon>Desulfuromonadales</taxon>
        <taxon>Geothermobacteraceae</taxon>
        <taxon>Geothermobacter</taxon>
    </lineage>
</organism>
<dbReference type="AlphaFoldDB" id="A0A5D3WQ51"/>
<keyword evidence="4 9" id="KW-0547">Nucleotide-binding</keyword>
<feature type="region of interest" description="Interaction with tRNA" evidence="9">
    <location>
        <begin position="160"/>
        <end position="162"/>
    </location>
</feature>
<evidence type="ECO:0000256" key="6">
    <source>
        <dbReference type="ARBA" id="ARBA00022884"/>
    </source>
</evidence>
<comment type="catalytic activity">
    <reaction evidence="8 9">
        <text>S-sulfanyl-L-cysteinyl-[protein] + uridine(34) in tRNA + AH2 + ATP = 2-thiouridine(34) in tRNA + L-cysteinyl-[protein] + A + AMP + diphosphate + H(+)</text>
        <dbReference type="Rhea" id="RHEA:47032"/>
        <dbReference type="Rhea" id="RHEA-COMP:10131"/>
        <dbReference type="Rhea" id="RHEA-COMP:11726"/>
        <dbReference type="Rhea" id="RHEA-COMP:11727"/>
        <dbReference type="Rhea" id="RHEA-COMP:11728"/>
        <dbReference type="ChEBI" id="CHEBI:13193"/>
        <dbReference type="ChEBI" id="CHEBI:15378"/>
        <dbReference type="ChEBI" id="CHEBI:17499"/>
        <dbReference type="ChEBI" id="CHEBI:29950"/>
        <dbReference type="ChEBI" id="CHEBI:30616"/>
        <dbReference type="ChEBI" id="CHEBI:33019"/>
        <dbReference type="ChEBI" id="CHEBI:61963"/>
        <dbReference type="ChEBI" id="CHEBI:65315"/>
        <dbReference type="ChEBI" id="CHEBI:87170"/>
        <dbReference type="ChEBI" id="CHEBI:456215"/>
        <dbReference type="EC" id="2.8.1.13"/>
    </reaction>
</comment>
<dbReference type="InterPro" id="IPR014729">
    <property type="entry name" value="Rossmann-like_a/b/a_fold"/>
</dbReference>
<feature type="binding site" evidence="9">
    <location>
        <position position="138"/>
    </location>
    <ligand>
        <name>ATP</name>
        <dbReference type="ChEBI" id="CHEBI:30616"/>
    </ligand>
</feature>
<dbReference type="Pfam" id="PF20259">
    <property type="entry name" value="tRNA_Me_trans_M"/>
    <property type="match status" value="1"/>
</dbReference>
<proteinExistence type="inferred from homology"/>
<evidence type="ECO:0000256" key="1">
    <source>
        <dbReference type="ARBA" id="ARBA00022555"/>
    </source>
</evidence>
<keyword evidence="13" id="KW-1185">Reference proteome</keyword>
<feature type="region of interest" description="Interaction with tRNA" evidence="9">
    <location>
        <begin position="315"/>
        <end position="316"/>
    </location>
</feature>
<reference evidence="12 13" key="1">
    <citation type="submission" date="2019-07" db="EMBL/GenBank/DDBJ databases">
        <title>Genomic Encyclopedia of Type Strains, Phase IV (KMG-IV): sequencing the most valuable type-strain genomes for metagenomic binning, comparative biology and taxonomic classification.</title>
        <authorList>
            <person name="Goeker M."/>
        </authorList>
    </citation>
    <scope>NUCLEOTIDE SEQUENCE [LARGE SCALE GENOMIC DNA]</scope>
    <source>
        <strain evidence="12 13">SS015</strain>
    </source>
</reference>
<dbReference type="InterPro" id="IPR004506">
    <property type="entry name" value="MnmA-like"/>
</dbReference>
<keyword evidence="7" id="KW-1015">Disulfide bond</keyword>
<keyword evidence="12" id="KW-0489">Methyltransferase</keyword>
<keyword evidence="3 9" id="KW-0819">tRNA processing</keyword>
<dbReference type="GO" id="GO:0008168">
    <property type="term" value="F:methyltransferase activity"/>
    <property type="evidence" value="ECO:0007669"/>
    <property type="project" value="UniProtKB-KW"/>
</dbReference>
<dbReference type="EC" id="2.8.1.13" evidence="9"/>
<sequence>MDDLLLTKERKRVVVAMSGGVDSSVTAALLKERGHEVIGMTMQIWDYSRFEAPDGETFGTCCSLDDVYDARRVAEQLDIPFYVINFEDAFQQAVIDPFCDAYFNGRTPNPCVLCNQILKFERLLRKARELQADYLVTGHYARIEFADGRYRLRKGLDDSKDQSYFLFTLTQEQMAMVRFPLGDMTKQEVREHAERLGLRVAEKPESQDICFVPDGDYVRFLEEERGAGRKDGDIVHVSGKVLGRHRGTYRYTIGQRRGLGLSWSEPLYVVAIDAEKNRVVVGEKRHLAAGELHMEQVNWLIAPPVGAFRAACRIRYRHREVPASVKAVDGGRVRVVFDQPQTGVTPGQAAVIYDGDEVIAGGWIA</sequence>
<dbReference type="InterPro" id="IPR046884">
    <property type="entry name" value="MnmA-like_central"/>
</dbReference>
<dbReference type="OrthoDB" id="9800696at2"/>
<evidence type="ECO:0000256" key="7">
    <source>
        <dbReference type="ARBA" id="ARBA00023157"/>
    </source>
</evidence>
<evidence type="ECO:0000256" key="9">
    <source>
        <dbReference type="HAMAP-Rule" id="MF_00144"/>
    </source>
</evidence>